<dbReference type="OrthoDB" id="2438615at2759"/>
<name>A0A9W4X5U6_9GLOM</name>
<gene>
    <name evidence="1" type="ORF">FWILDA_LOCUS17916</name>
</gene>
<evidence type="ECO:0000313" key="1">
    <source>
        <dbReference type="EMBL" id="CAI2197117.1"/>
    </source>
</evidence>
<feature type="non-terminal residue" evidence="1">
    <location>
        <position position="66"/>
    </location>
</feature>
<feature type="non-terminal residue" evidence="1">
    <location>
        <position position="1"/>
    </location>
</feature>
<dbReference type="AlphaFoldDB" id="A0A9W4X5U6"/>
<protein>
    <submittedName>
        <fullName evidence="1">8440_t:CDS:1</fullName>
    </submittedName>
</protein>
<dbReference type="Proteomes" id="UP001153678">
    <property type="component" value="Unassembled WGS sequence"/>
</dbReference>
<comment type="caution">
    <text evidence="1">The sequence shown here is derived from an EMBL/GenBank/DDBJ whole genome shotgun (WGS) entry which is preliminary data.</text>
</comment>
<dbReference type="EMBL" id="CAMKVN010015632">
    <property type="protein sequence ID" value="CAI2197117.1"/>
    <property type="molecule type" value="Genomic_DNA"/>
</dbReference>
<accession>A0A9W4X5U6</accession>
<organism evidence="1 2">
    <name type="scientific">Funneliformis geosporum</name>
    <dbReference type="NCBI Taxonomy" id="1117311"/>
    <lineage>
        <taxon>Eukaryota</taxon>
        <taxon>Fungi</taxon>
        <taxon>Fungi incertae sedis</taxon>
        <taxon>Mucoromycota</taxon>
        <taxon>Glomeromycotina</taxon>
        <taxon>Glomeromycetes</taxon>
        <taxon>Glomerales</taxon>
        <taxon>Glomeraceae</taxon>
        <taxon>Funneliformis</taxon>
    </lineage>
</organism>
<keyword evidence="2" id="KW-1185">Reference proteome</keyword>
<proteinExistence type="predicted"/>
<evidence type="ECO:0000313" key="2">
    <source>
        <dbReference type="Proteomes" id="UP001153678"/>
    </source>
</evidence>
<reference evidence="1" key="1">
    <citation type="submission" date="2022-08" db="EMBL/GenBank/DDBJ databases">
        <authorList>
            <person name="Kallberg Y."/>
            <person name="Tangrot J."/>
            <person name="Rosling A."/>
        </authorList>
    </citation>
    <scope>NUCLEOTIDE SEQUENCE</scope>
    <source>
        <strain evidence="1">Wild A</strain>
    </source>
</reference>
<sequence>QEVVKQSYQNSHKKKDVEKIDQVIINGIQDDVKCQVPISFGSSSDILHETKISAIRHYLKYSSSLL</sequence>